<protein>
    <recommendedName>
        <fullName evidence="1">Halobacterial output domain-containing protein</fullName>
    </recommendedName>
</protein>
<feature type="domain" description="Halobacterial output" evidence="1">
    <location>
        <begin position="12"/>
        <end position="82"/>
    </location>
</feature>
<accession>A0A6B0VTN4</accession>
<evidence type="ECO:0000313" key="2">
    <source>
        <dbReference type="EMBL" id="MXV63899.1"/>
    </source>
</evidence>
<dbReference type="Proteomes" id="UP000434101">
    <property type="component" value="Unassembled WGS sequence"/>
</dbReference>
<name>A0A6B0VTN4_9EURY</name>
<dbReference type="AlphaFoldDB" id="A0A6B0VTN4"/>
<evidence type="ECO:0000313" key="3">
    <source>
        <dbReference type="Proteomes" id="UP000434101"/>
    </source>
</evidence>
<organism evidence="2 3">
    <name type="scientific">Natronorubrum halalkaliphilum</name>
    <dbReference type="NCBI Taxonomy" id="2691917"/>
    <lineage>
        <taxon>Archaea</taxon>
        <taxon>Methanobacteriati</taxon>
        <taxon>Methanobacteriota</taxon>
        <taxon>Stenosarchaea group</taxon>
        <taxon>Halobacteria</taxon>
        <taxon>Halobacteriales</taxon>
        <taxon>Natrialbaceae</taxon>
        <taxon>Natronorubrum</taxon>
    </lineage>
</organism>
<dbReference type="RefSeq" id="WP_160066720.1">
    <property type="nucleotide sequence ID" value="NZ_WUYX01000066.1"/>
</dbReference>
<dbReference type="Pfam" id="PF18545">
    <property type="entry name" value="HalOD1"/>
    <property type="match status" value="1"/>
</dbReference>
<comment type="caution">
    <text evidence="2">The sequence shown here is derived from an EMBL/GenBank/DDBJ whole genome shotgun (WGS) entry which is preliminary data.</text>
</comment>
<dbReference type="EMBL" id="WUYX01000066">
    <property type="protein sequence ID" value="MXV63899.1"/>
    <property type="molecule type" value="Genomic_DNA"/>
</dbReference>
<dbReference type="InterPro" id="IPR040624">
    <property type="entry name" value="HalOD1"/>
</dbReference>
<proteinExistence type="predicted"/>
<gene>
    <name evidence="2" type="ORF">GS429_17900</name>
</gene>
<evidence type="ECO:0000259" key="1">
    <source>
        <dbReference type="Pfam" id="PF18545"/>
    </source>
</evidence>
<reference evidence="2 3" key="1">
    <citation type="submission" date="2020-01" db="EMBL/GenBank/DDBJ databases">
        <title>Natronorubrum sp. JWXQ-INN 674 isolated from Inner Mongolia Autonomous Region of China.</title>
        <authorList>
            <person name="Xue Q."/>
        </authorList>
    </citation>
    <scope>NUCLEOTIDE SEQUENCE [LARGE SCALE GENOMIC DNA]</scope>
    <source>
        <strain evidence="2 3">JWXQ-INN-674</strain>
    </source>
</reference>
<sequence>MVSASPSEADASSSLVTAIVEAVADREDVAPTELQPPLYDVIDPDALTALFTAAGSRDSRRVSFTYCGHAVVVDGDGCVFVDDDGERQEPATGERTVR</sequence>
<keyword evidence="3" id="KW-1185">Reference proteome</keyword>
<dbReference type="OrthoDB" id="181456at2157"/>